<dbReference type="KEGG" id="cpy:Cphy_1647"/>
<dbReference type="InterPro" id="IPR036388">
    <property type="entry name" value="WH-like_DNA-bd_sf"/>
</dbReference>
<evidence type="ECO:0000256" key="2">
    <source>
        <dbReference type="ARBA" id="ARBA00023163"/>
    </source>
</evidence>
<dbReference type="OrthoDB" id="9815009at2"/>
<dbReference type="SMART" id="SM00420">
    <property type="entry name" value="HTH_DEOR"/>
    <property type="match status" value="1"/>
</dbReference>
<accession>A9KRE5</accession>
<evidence type="ECO:0000259" key="3">
    <source>
        <dbReference type="PROSITE" id="PS51000"/>
    </source>
</evidence>
<dbReference type="InterPro" id="IPR026881">
    <property type="entry name" value="WYL_dom"/>
</dbReference>
<dbReference type="Pfam" id="PF08279">
    <property type="entry name" value="HTH_11"/>
    <property type="match status" value="1"/>
</dbReference>
<dbReference type="EMBL" id="CP000885">
    <property type="protein sequence ID" value="ABX42019.1"/>
    <property type="molecule type" value="Genomic_DNA"/>
</dbReference>
<evidence type="ECO:0000313" key="4">
    <source>
        <dbReference type="EMBL" id="ABX42019.1"/>
    </source>
</evidence>
<name>A9KRE5_LACP7</name>
<dbReference type="RefSeq" id="WP_012199673.1">
    <property type="nucleotide sequence ID" value="NC_010001.1"/>
</dbReference>
<dbReference type="Pfam" id="PF25583">
    <property type="entry name" value="WCX"/>
    <property type="match status" value="1"/>
</dbReference>
<dbReference type="PROSITE" id="PS51000">
    <property type="entry name" value="HTH_DEOR_2"/>
    <property type="match status" value="1"/>
</dbReference>
<dbReference type="InterPro" id="IPR028349">
    <property type="entry name" value="PafC-like"/>
</dbReference>
<dbReference type="AlphaFoldDB" id="A9KRE5"/>
<dbReference type="InterPro" id="IPR001034">
    <property type="entry name" value="DeoR_HTH"/>
</dbReference>
<dbReference type="PANTHER" id="PTHR34580:SF1">
    <property type="entry name" value="PROTEIN PAFC"/>
    <property type="match status" value="1"/>
</dbReference>
<dbReference type="InterPro" id="IPR036390">
    <property type="entry name" value="WH_DNA-bd_sf"/>
</dbReference>
<dbReference type="SUPFAM" id="SSF46785">
    <property type="entry name" value="Winged helix' DNA-binding domain"/>
    <property type="match status" value="1"/>
</dbReference>
<dbReference type="Proteomes" id="UP000000370">
    <property type="component" value="Chromosome"/>
</dbReference>
<dbReference type="eggNOG" id="COG2378">
    <property type="taxonomic scope" value="Bacteria"/>
</dbReference>
<dbReference type="InterPro" id="IPR013196">
    <property type="entry name" value="HTH_11"/>
</dbReference>
<dbReference type="PROSITE" id="PS52050">
    <property type="entry name" value="WYL"/>
    <property type="match status" value="1"/>
</dbReference>
<reference evidence="5" key="1">
    <citation type="submission" date="2007-11" db="EMBL/GenBank/DDBJ databases">
        <title>Complete genome sequence of Clostridium phytofermentans ISDg.</title>
        <authorList>
            <person name="Leschine S.B."/>
            <person name="Warnick T.A."/>
            <person name="Blanchard J.L."/>
            <person name="Schnell D.J."/>
            <person name="Petit E.L."/>
            <person name="LaTouf W.G."/>
            <person name="Copeland A."/>
            <person name="Lucas S."/>
            <person name="Lapidus A."/>
            <person name="Barry K."/>
            <person name="Glavina del Rio T."/>
            <person name="Dalin E."/>
            <person name="Tice H."/>
            <person name="Pitluck S."/>
            <person name="Kiss H."/>
            <person name="Brettin T."/>
            <person name="Bruce D."/>
            <person name="Detter J.C."/>
            <person name="Han C."/>
            <person name="Kuske C."/>
            <person name="Schmutz J."/>
            <person name="Larimer F."/>
            <person name="Land M."/>
            <person name="Hauser L."/>
            <person name="Kyrpides N."/>
            <person name="Kim E.A."/>
            <person name="Richardson P."/>
        </authorList>
    </citation>
    <scope>NUCLEOTIDE SEQUENCE [LARGE SCALE GENOMIC DNA]</scope>
    <source>
        <strain evidence="5">ATCC 700394 / DSM 18823 / ISDg</strain>
    </source>
</reference>
<keyword evidence="1" id="KW-0805">Transcription regulation</keyword>
<dbReference type="Pfam" id="PF13280">
    <property type="entry name" value="WYL"/>
    <property type="match status" value="1"/>
</dbReference>
<dbReference type="HOGENOM" id="CLU_041141_5_1_9"/>
<evidence type="ECO:0000313" key="5">
    <source>
        <dbReference type="Proteomes" id="UP000000370"/>
    </source>
</evidence>
<proteinExistence type="predicted"/>
<feature type="domain" description="HTH deoR-type" evidence="3">
    <location>
        <begin position="2"/>
        <end position="60"/>
    </location>
</feature>
<dbReference type="Gene3D" id="1.10.10.10">
    <property type="entry name" value="Winged helix-like DNA-binding domain superfamily/Winged helix DNA-binding domain"/>
    <property type="match status" value="1"/>
</dbReference>
<sequence length="299" mass="35070">MQGNRLFEITYLLLNKKSMTAKELAEHFEVSVRTIYRDIDALSLAGIPVYTTKGKGGGISLMESYVLNKAVLSEKEQENILASLQGLHAVNRSEDATLRKLSSIFGKKEASWIEVDFSRWGSNSEEKEKFELIKQAILEKQELEMIYHNSSGHESKRIVFPLKLIFKAQSWYLYAYCKEKKDYRIFKLRRVKNLKMNSKKFSIEVPPIDLDEIIYQNEVNMEQIILKLDHSLSYRVFDEFQEDEIKKLDDGNYLVTFQAPTSWIYNLILSFEDKVEVISPDYIKEQMKTIYRNALHKYE</sequence>
<dbReference type="InterPro" id="IPR051534">
    <property type="entry name" value="CBASS_pafABC_assoc_protein"/>
</dbReference>
<dbReference type="STRING" id="357809.Cphy_1647"/>
<dbReference type="PIRSF" id="PIRSF016838">
    <property type="entry name" value="PafC"/>
    <property type="match status" value="1"/>
</dbReference>
<dbReference type="PANTHER" id="PTHR34580">
    <property type="match status" value="1"/>
</dbReference>
<organism evidence="4 5">
    <name type="scientific">Lachnoclostridium phytofermentans (strain ATCC 700394 / DSM 18823 / ISDg)</name>
    <name type="common">Clostridium phytofermentans</name>
    <dbReference type="NCBI Taxonomy" id="357809"/>
    <lineage>
        <taxon>Bacteria</taxon>
        <taxon>Bacillati</taxon>
        <taxon>Bacillota</taxon>
        <taxon>Clostridia</taxon>
        <taxon>Lachnospirales</taxon>
        <taxon>Lachnospiraceae</taxon>
    </lineage>
</organism>
<protein>
    <submittedName>
        <fullName evidence="4">Helix-turn-helix type 11 domain protein</fullName>
    </submittedName>
</protein>
<keyword evidence="5" id="KW-1185">Reference proteome</keyword>
<evidence type="ECO:0000256" key="1">
    <source>
        <dbReference type="ARBA" id="ARBA00023015"/>
    </source>
</evidence>
<keyword evidence="2" id="KW-0804">Transcription</keyword>
<dbReference type="GO" id="GO:0003700">
    <property type="term" value="F:DNA-binding transcription factor activity"/>
    <property type="evidence" value="ECO:0007669"/>
    <property type="project" value="InterPro"/>
</dbReference>
<gene>
    <name evidence="4" type="ordered locus">Cphy_1647</name>
</gene>
<dbReference type="InterPro" id="IPR057727">
    <property type="entry name" value="WCX_dom"/>
</dbReference>